<accession>A0A553HL84</accession>
<dbReference type="GO" id="GO:0006357">
    <property type="term" value="P:regulation of transcription by RNA polymerase II"/>
    <property type="evidence" value="ECO:0007669"/>
    <property type="project" value="InterPro"/>
</dbReference>
<feature type="coiled-coil region" evidence="6">
    <location>
        <begin position="260"/>
        <end position="287"/>
    </location>
</feature>
<keyword evidence="9" id="KW-1185">Reference proteome</keyword>
<organism evidence="8 9">
    <name type="scientific">Xylaria flabelliformis</name>
    <dbReference type="NCBI Taxonomy" id="2512241"/>
    <lineage>
        <taxon>Eukaryota</taxon>
        <taxon>Fungi</taxon>
        <taxon>Dikarya</taxon>
        <taxon>Ascomycota</taxon>
        <taxon>Pezizomycotina</taxon>
        <taxon>Sordariomycetes</taxon>
        <taxon>Xylariomycetidae</taxon>
        <taxon>Xylariales</taxon>
        <taxon>Xylariaceae</taxon>
        <taxon>Xylaria</taxon>
    </lineage>
</organism>
<protein>
    <submittedName>
        <fullName evidence="8">Uncharacterized protein</fullName>
    </submittedName>
</protein>
<evidence type="ECO:0000313" key="8">
    <source>
        <dbReference type="EMBL" id="TRX88710.1"/>
    </source>
</evidence>
<evidence type="ECO:0000256" key="3">
    <source>
        <dbReference type="ARBA" id="ARBA00023015"/>
    </source>
</evidence>
<evidence type="ECO:0000313" key="9">
    <source>
        <dbReference type="Proteomes" id="UP000319160"/>
    </source>
</evidence>
<evidence type="ECO:0000256" key="2">
    <source>
        <dbReference type="ARBA" id="ARBA00005942"/>
    </source>
</evidence>
<feature type="region of interest" description="Disordered" evidence="7">
    <location>
        <begin position="328"/>
        <end position="373"/>
    </location>
</feature>
<dbReference type="AlphaFoldDB" id="A0A553HL84"/>
<dbReference type="InterPro" id="IPR009332">
    <property type="entry name" value="Med22"/>
</dbReference>
<evidence type="ECO:0000256" key="1">
    <source>
        <dbReference type="ARBA" id="ARBA00004123"/>
    </source>
</evidence>
<comment type="caution">
    <text evidence="8">The sequence shown here is derived from an EMBL/GenBank/DDBJ whole genome shotgun (WGS) entry which is preliminary data.</text>
</comment>
<feature type="compositionally biased region" description="Basic and acidic residues" evidence="7">
    <location>
        <begin position="355"/>
        <end position="364"/>
    </location>
</feature>
<keyword evidence="4" id="KW-0804">Transcription</keyword>
<name>A0A553HL84_9PEZI</name>
<dbReference type="Pfam" id="PF06179">
    <property type="entry name" value="Med22"/>
    <property type="match status" value="1"/>
</dbReference>
<feature type="region of interest" description="Disordered" evidence="7">
    <location>
        <begin position="68"/>
        <end position="105"/>
    </location>
</feature>
<comment type="subcellular location">
    <subcellularLocation>
        <location evidence="1">Nucleus</location>
    </subcellularLocation>
</comment>
<feature type="region of interest" description="Disordered" evidence="7">
    <location>
        <begin position="187"/>
        <end position="217"/>
    </location>
</feature>
<sequence length="373" mass="40813">MNRKEQNTLLVRDQTSKATSFRKIRTIKCHRNAVRLVDRAYCCHVVPDDEEPLNSCLGASVAFLDGPATQATSSDDTTDNPTIVSNTDERSHGVSSGRESTDDAQRASNISADIITGAGPSRLSHHTPANKSKENLVNALIELNLKSLFNDMASKSNPTIHPTGSVDVPPPSDSAWRLVDKLGRIFASHDHRNDHRKPASRVSKNTKPDQHKMTSANASNLLDRHELIIAAILTRFRNMVNAACAPLPTAAAIPQASLNIMTMNNEAAALIKEIENLLALNREIKQLWITGPLRKPGDADEKNLEKVIDERAANVSKLYNTLVELQSEAAKRNPAQQPQQQQQPASVPEGQNVDVKQEKGDAPVKQEYQGDSA</sequence>
<dbReference type="OrthoDB" id="203279at2759"/>
<keyword evidence="6" id="KW-0175">Coiled coil</keyword>
<comment type="similarity">
    <text evidence="2">Belongs to the Mediator complex subunit 22 family.</text>
</comment>
<feature type="compositionally biased region" description="Basic and acidic residues" evidence="7">
    <location>
        <begin position="187"/>
        <end position="197"/>
    </location>
</feature>
<feature type="compositionally biased region" description="Low complexity" evidence="7">
    <location>
        <begin position="334"/>
        <end position="345"/>
    </location>
</feature>
<dbReference type="Proteomes" id="UP000319160">
    <property type="component" value="Unassembled WGS sequence"/>
</dbReference>
<reference evidence="9" key="1">
    <citation type="submission" date="2019-06" db="EMBL/GenBank/DDBJ databases">
        <title>Draft genome sequence of the griseofulvin-producing fungus Xylaria cubensis strain G536.</title>
        <authorList>
            <person name="Mead M.E."/>
            <person name="Raja H.A."/>
            <person name="Steenwyk J.L."/>
            <person name="Knowles S.L."/>
            <person name="Oberlies N.H."/>
            <person name="Rokas A."/>
        </authorList>
    </citation>
    <scope>NUCLEOTIDE SEQUENCE [LARGE SCALE GENOMIC DNA]</scope>
    <source>
        <strain evidence="9">G536</strain>
    </source>
</reference>
<evidence type="ECO:0000256" key="6">
    <source>
        <dbReference type="SAM" id="Coils"/>
    </source>
</evidence>
<keyword evidence="3" id="KW-0805">Transcription regulation</keyword>
<evidence type="ECO:0000256" key="5">
    <source>
        <dbReference type="ARBA" id="ARBA00023242"/>
    </source>
</evidence>
<dbReference type="GO" id="GO:0016592">
    <property type="term" value="C:mediator complex"/>
    <property type="evidence" value="ECO:0007669"/>
    <property type="project" value="InterPro"/>
</dbReference>
<dbReference type="EMBL" id="VFLP01000081">
    <property type="protein sequence ID" value="TRX88710.1"/>
    <property type="molecule type" value="Genomic_DNA"/>
</dbReference>
<gene>
    <name evidence="8" type="ORF">FHL15_010382</name>
</gene>
<keyword evidence="5" id="KW-0539">Nucleus</keyword>
<evidence type="ECO:0000256" key="7">
    <source>
        <dbReference type="SAM" id="MobiDB-lite"/>
    </source>
</evidence>
<proteinExistence type="inferred from homology"/>
<evidence type="ECO:0000256" key="4">
    <source>
        <dbReference type="ARBA" id="ARBA00023163"/>
    </source>
</evidence>
<dbReference type="STRING" id="2512241.A0A553HL84"/>
<dbReference type="GO" id="GO:0003712">
    <property type="term" value="F:transcription coregulator activity"/>
    <property type="evidence" value="ECO:0007669"/>
    <property type="project" value="InterPro"/>
</dbReference>